<feature type="transmembrane region" description="Helical" evidence="6">
    <location>
        <begin position="36"/>
        <end position="68"/>
    </location>
</feature>
<keyword evidence="4 6" id="KW-1133">Transmembrane helix</keyword>
<dbReference type="EMBL" id="RJSG01000001">
    <property type="protein sequence ID" value="RNL81273.1"/>
    <property type="molecule type" value="Genomic_DNA"/>
</dbReference>
<evidence type="ECO:0000256" key="3">
    <source>
        <dbReference type="ARBA" id="ARBA00022692"/>
    </source>
</evidence>
<dbReference type="GO" id="GO:0005886">
    <property type="term" value="C:plasma membrane"/>
    <property type="evidence" value="ECO:0007669"/>
    <property type="project" value="UniProtKB-SubCell"/>
</dbReference>
<proteinExistence type="predicted"/>
<gene>
    <name evidence="8" type="ORF">EFL95_02615</name>
</gene>
<evidence type="ECO:0000256" key="4">
    <source>
        <dbReference type="ARBA" id="ARBA00022989"/>
    </source>
</evidence>
<reference evidence="8 9" key="1">
    <citation type="submission" date="2018-11" db="EMBL/GenBank/DDBJ databases">
        <authorList>
            <person name="Li F."/>
        </authorList>
    </citation>
    <scope>NUCLEOTIDE SEQUENCE [LARGE SCALE GENOMIC DNA]</scope>
    <source>
        <strain evidence="8 9">KIS18-7</strain>
    </source>
</reference>
<keyword evidence="5 6" id="KW-0472">Membrane</keyword>
<evidence type="ECO:0000256" key="6">
    <source>
        <dbReference type="SAM" id="Phobius"/>
    </source>
</evidence>
<evidence type="ECO:0000256" key="5">
    <source>
        <dbReference type="ARBA" id="ARBA00023136"/>
    </source>
</evidence>
<evidence type="ECO:0000259" key="7">
    <source>
        <dbReference type="Pfam" id="PF00482"/>
    </source>
</evidence>
<keyword evidence="9" id="KW-1185">Reference proteome</keyword>
<feature type="transmembrane region" description="Helical" evidence="6">
    <location>
        <begin position="189"/>
        <end position="210"/>
    </location>
</feature>
<comment type="subcellular location">
    <subcellularLocation>
        <location evidence="1">Cell membrane</location>
        <topology evidence="1">Multi-pass membrane protein</topology>
    </subcellularLocation>
</comment>
<comment type="caution">
    <text evidence="8">The sequence shown here is derived from an EMBL/GenBank/DDBJ whole genome shotgun (WGS) entry which is preliminary data.</text>
</comment>
<sequence length="255" mass="26294">MTMFASVAAAVAAYLAAPRVTRLASSAGPGPVKGAWVLGACAAAGVLARLDLSPLLVLVCVASGAAVLRAIRRRRLRRDVNLRRDLMLSACEGLAADLAAGLPPLQAVRNMAAEFVELEPVARAADTGADIPDAFRAVAELPGAGLLRVAASAWSVSHRSGAGLAKTMARAADTARASRATSRLVSTELSAALATARLLALLPLGVLFLGRGMGGDPFTFLLRSFPGQLCLAAGLMLVWSGSVWLERIADQTELS</sequence>
<accession>A0A3N0E0K1</accession>
<evidence type="ECO:0000256" key="2">
    <source>
        <dbReference type="ARBA" id="ARBA00022475"/>
    </source>
</evidence>
<keyword evidence="3 6" id="KW-0812">Transmembrane</keyword>
<dbReference type="AlphaFoldDB" id="A0A3N0E0K1"/>
<dbReference type="InterPro" id="IPR018076">
    <property type="entry name" value="T2SS_GspF_dom"/>
</dbReference>
<feature type="transmembrane region" description="Helical" evidence="6">
    <location>
        <begin position="225"/>
        <end position="245"/>
    </location>
</feature>
<organism evidence="8 9">
    <name type="scientific">Nocardioides marmorisolisilvae</name>
    <dbReference type="NCBI Taxonomy" id="1542737"/>
    <lineage>
        <taxon>Bacteria</taxon>
        <taxon>Bacillati</taxon>
        <taxon>Actinomycetota</taxon>
        <taxon>Actinomycetes</taxon>
        <taxon>Propionibacteriales</taxon>
        <taxon>Nocardioidaceae</taxon>
        <taxon>Nocardioides</taxon>
    </lineage>
</organism>
<dbReference type="PANTHER" id="PTHR35007">
    <property type="entry name" value="INTEGRAL MEMBRANE PROTEIN-RELATED"/>
    <property type="match status" value="1"/>
</dbReference>
<evidence type="ECO:0000313" key="9">
    <source>
        <dbReference type="Proteomes" id="UP000277094"/>
    </source>
</evidence>
<dbReference type="Pfam" id="PF00482">
    <property type="entry name" value="T2SSF"/>
    <property type="match status" value="1"/>
</dbReference>
<protein>
    <submittedName>
        <fullName evidence="8">Type II secretion system protein</fullName>
    </submittedName>
</protein>
<keyword evidence="2" id="KW-1003">Cell membrane</keyword>
<dbReference type="PANTHER" id="PTHR35007:SF4">
    <property type="entry name" value="CONSERVED TRANSMEMBRANE PROTEIN-RELATED"/>
    <property type="match status" value="1"/>
</dbReference>
<dbReference type="Proteomes" id="UP000277094">
    <property type="component" value="Unassembled WGS sequence"/>
</dbReference>
<feature type="domain" description="Type II secretion system protein GspF" evidence="7">
    <location>
        <begin position="94"/>
        <end position="208"/>
    </location>
</feature>
<evidence type="ECO:0000256" key="1">
    <source>
        <dbReference type="ARBA" id="ARBA00004651"/>
    </source>
</evidence>
<dbReference type="OrthoDB" id="3830559at2"/>
<name>A0A3N0E0K1_9ACTN</name>
<evidence type="ECO:0000313" key="8">
    <source>
        <dbReference type="EMBL" id="RNL81273.1"/>
    </source>
</evidence>